<keyword evidence="1" id="KW-0378">Hydrolase</keyword>
<dbReference type="Gene3D" id="3.40.50.1820">
    <property type="entry name" value="alpha/beta hydrolase"/>
    <property type="match status" value="1"/>
</dbReference>
<evidence type="ECO:0000313" key="4">
    <source>
        <dbReference type="EMBL" id="KGM08953.1"/>
    </source>
</evidence>
<evidence type="ECO:0000256" key="1">
    <source>
        <dbReference type="ARBA" id="ARBA00022801"/>
    </source>
</evidence>
<feature type="region of interest" description="Disordered" evidence="2">
    <location>
        <begin position="69"/>
        <end position="97"/>
    </location>
</feature>
<keyword evidence="5" id="KW-1185">Reference proteome</keyword>
<reference evidence="4 5" key="1">
    <citation type="submission" date="2013-08" db="EMBL/GenBank/DDBJ databases">
        <title>Genome sequencing of Cellulomonas carbonis T26.</title>
        <authorList>
            <person name="Chen F."/>
            <person name="Li Y."/>
            <person name="Wang G."/>
        </authorList>
    </citation>
    <scope>NUCLEOTIDE SEQUENCE [LARGE SCALE GENOMIC DNA]</scope>
    <source>
        <strain evidence="4 5">T26</strain>
    </source>
</reference>
<dbReference type="RefSeq" id="WP_043609677.1">
    <property type="nucleotide sequence ID" value="NZ_AXCY01000137.1"/>
</dbReference>
<name>A0A0A0BKA2_9CELL</name>
<evidence type="ECO:0000259" key="3">
    <source>
        <dbReference type="Pfam" id="PF20434"/>
    </source>
</evidence>
<dbReference type="OrthoDB" id="255603at2"/>
<evidence type="ECO:0000313" key="5">
    <source>
        <dbReference type="Proteomes" id="UP000029839"/>
    </source>
</evidence>
<sequence length="217" mass="21995">EHLAAAAVATVTITYGTSSTGDHFPVPANDVACAVGFAATAVPDVPVTVLGHSAGAHLAVLVGLDGAPGPLEPTATPRSTPSPTPRPGTPEAEPCPHEARDADAVVGLAGPYDLVRAERFAYDLLPLPPDEDPAAWAAADPLRHAALRPELPVLLVHGADDRVVPPSSTLGLADALRAGGHDTAVEVLPGVDHLEVLDPSVVGDVVLAWLREAVGAP</sequence>
<dbReference type="AlphaFoldDB" id="A0A0A0BKA2"/>
<dbReference type="PANTHER" id="PTHR48081:SF33">
    <property type="entry name" value="KYNURENINE FORMAMIDASE"/>
    <property type="match status" value="1"/>
</dbReference>
<gene>
    <name evidence="4" type="ORF">N868_05195</name>
</gene>
<dbReference type="EMBL" id="AXCY01000137">
    <property type="protein sequence ID" value="KGM08953.1"/>
    <property type="molecule type" value="Genomic_DNA"/>
</dbReference>
<dbReference type="GO" id="GO:0016787">
    <property type="term" value="F:hydrolase activity"/>
    <property type="evidence" value="ECO:0007669"/>
    <property type="project" value="UniProtKB-KW"/>
</dbReference>
<dbReference type="PANTHER" id="PTHR48081">
    <property type="entry name" value="AB HYDROLASE SUPERFAMILY PROTEIN C4A8.06C"/>
    <property type="match status" value="1"/>
</dbReference>
<evidence type="ECO:0000256" key="2">
    <source>
        <dbReference type="SAM" id="MobiDB-lite"/>
    </source>
</evidence>
<dbReference type="InterPro" id="IPR050300">
    <property type="entry name" value="GDXG_lipolytic_enzyme"/>
</dbReference>
<feature type="domain" description="BD-FAE-like" evidence="3">
    <location>
        <begin position="4"/>
        <end position="175"/>
    </location>
</feature>
<organism evidence="4 5">
    <name type="scientific">Cellulomonas carbonis T26</name>
    <dbReference type="NCBI Taxonomy" id="947969"/>
    <lineage>
        <taxon>Bacteria</taxon>
        <taxon>Bacillati</taxon>
        <taxon>Actinomycetota</taxon>
        <taxon>Actinomycetes</taxon>
        <taxon>Micrococcales</taxon>
        <taxon>Cellulomonadaceae</taxon>
        <taxon>Cellulomonas</taxon>
    </lineage>
</organism>
<dbReference type="InterPro" id="IPR029058">
    <property type="entry name" value="AB_hydrolase_fold"/>
</dbReference>
<dbReference type="Proteomes" id="UP000029839">
    <property type="component" value="Unassembled WGS sequence"/>
</dbReference>
<dbReference type="InterPro" id="IPR049492">
    <property type="entry name" value="BD-FAE-like_dom"/>
</dbReference>
<dbReference type="SUPFAM" id="SSF53474">
    <property type="entry name" value="alpha/beta-Hydrolases"/>
    <property type="match status" value="1"/>
</dbReference>
<feature type="non-terminal residue" evidence="4">
    <location>
        <position position="1"/>
    </location>
</feature>
<proteinExistence type="predicted"/>
<protein>
    <recommendedName>
        <fullName evidence="3">BD-FAE-like domain-containing protein</fullName>
    </recommendedName>
</protein>
<reference evidence="4 5" key="2">
    <citation type="journal article" date="2015" name="Stand. Genomic Sci.">
        <title>Draft genome sequence of Cellulomonas carbonis T26(T) and comparative analysis of six Cellulomonas genomes.</title>
        <authorList>
            <person name="Zhuang W."/>
            <person name="Zhang S."/>
            <person name="Xia X."/>
            <person name="Wang G."/>
        </authorList>
    </citation>
    <scope>NUCLEOTIDE SEQUENCE [LARGE SCALE GENOMIC DNA]</scope>
    <source>
        <strain evidence="4 5">T26</strain>
    </source>
</reference>
<comment type="caution">
    <text evidence="4">The sequence shown here is derived from an EMBL/GenBank/DDBJ whole genome shotgun (WGS) entry which is preliminary data.</text>
</comment>
<accession>A0A0A0BKA2</accession>
<dbReference type="Pfam" id="PF20434">
    <property type="entry name" value="BD-FAE"/>
    <property type="match status" value="1"/>
</dbReference>